<dbReference type="InterPro" id="IPR029045">
    <property type="entry name" value="ClpP/crotonase-like_dom_sf"/>
</dbReference>
<reference evidence="1 2" key="1">
    <citation type="journal article" date="2019" name="Int. J. Syst. Evol. Microbiol.">
        <title>The Global Catalogue of Microorganisms (GCM) 10K type strain sequencing project: providing services to taxonomists for standard genome sequencing and annotation.</title>
        <authorList>
            <consortium name="The Broad Institute Genomics Platform"/>
            <consortium name="The Broad Institute Genome Sequencing Center for Infectious Disease"/>
            <person name="Wu L."/>
            <person name="Ma J."/>
        </authorList>
    </citation>
    <scope>NUCLEOTIDE SEQUENCE [LARGE SCALE GENOMIC DNA]</scope>
    <source>
        <strain evidence="1 2">NBRC 111368</strain>
    </source>
</reference>
<evidence type="ECO:0000313" key="1">
    <source>
        <dbReference type="EMBL" id="MFC6726752.1"/>
    </source>
</evidence>
<keyword evidence="2" id="KW-1185">Reference proteome</keyword>
<feature type="non-terminal residue" evidence="1">
    <location>
        <position position="57"/>
    </location>
</feature>
<name>A0ABD5S5E8_9EURY</name>
<comment type="caution">
    <text evidence="1">The sequence shown here is derived from an EMBL/GenBank/DDBJ whole genome shotgun (WGS) entry which is preliminary data.</text>
</comment>
<dbReference type="EMBL" id="JBHSWU010001363">
    <property type="protein sequence ID" value="MFC6726752.1"/>
    <property type="molecule type" value="Genomic_DNA"/>
</dbReference>
<dbReference type="AlphaFoldDB" id="A0ABD5S5E8"/>
<dbReference type="SUPFAM" id="SSF52096">
    <property type="entry name" value="ClpP/crotonase"/>
    <property type="match status" value="1"/>
</dbReference>
<sequence>MSDWDTLAFDVDDDGVATITVDRPEKLNSLTVETLEALEEALAAARDAEARCLVLAG</sequence>
<evidence type="ECO:0000313" key="2">
    <source>
        <dbReference type="Proteomes" id="UP001596328"/>
    </source>
</evidence>
<gene>
    <name evidence="1" type="ORF">ACFQE1_20735</name>
</gene>
<dbReference type="InterPro" id="IPR001753">
    <property type="entry name" value="Enoyl-CoA_hydra/iso"/>
</dbReference>
<dbReference type="Gene3D" id="3.90.226.10">
    <property type="entry name" value="2-enoyl-CoA Hydratase, Chain A, domain 1"/>
    <property type="match status" value="1"/>
</dbReference>
<protein>
    <submittedName>
        <fullName evidence="1">Enoyl-CoA hydratase-related protein</fullName>
    </submittedName>
</protein>
<organism evidence="1 2">
    <name type="scientific">Halobium palmae</name>
    <dbReference type="NCBI Taxonomy" id="1776492"/>
    <lineage>
        <taxon>Archaea</taxon>
        <taxon>Methanobacteriati</taxon>
        <taxon>Methanobacteriota</taxon>
        <taxon>Stenosarchaea group</taxon>
        <taxon>Halobacteria</taxon>
        <taxon>Halobacteriales</taxon>
        <taxon>Haloferacaceae</taxon>
        <taxon>Halobium</taxon>
    </lineage>
</organism>
<dbReference type="Proteomes" id="UP001596328">
    <property type="component" value="Unassembled WGS sequence"/>
</dbReference>
<accession>A0ABD5S5E8</accession>
<proteinExistence type="predicted"/>
<dbReference type="Pfam" id="PF00378">
    <property type="entry name" value="ECH_1"/>
    <property type="match status" value="1"/>
</dbReference>